<keyword evidence="4" id="KW-0391">Immunity</keyword>
<evidence type="ECO:0000256" key="2">
    <source>
        <dbReference type="ARBA" id="ARBA00022475"/>
    </source>
</evidence>
<keyword evidence="5" id="KW-0675">Receptor</keyword>
<keyword evidence="2" id="KW-1003">Cell membrane</keyword>
<comment type="subcellular location">
    <subcellularLocation>
        <location evidence="1">Cell membrane</location>
        <topology evidence="1">Single-pass type I membrane protein</topology>
    </subcellularLocation>
</comment>
<dbReference type="InterPro" id="IPR021663">
    <property type="entry name" value="CD3_zeta/IgE_Fc_rcpt_gamma"/>
</dbReference>
<dbReference type="InParanoid" id="A0A672IXQ0"/>
<protein>
    <submittedName>
        <fullName evidence="7">Uncharacterized protein</fullName>
    </submittedName>
</protein>
<evidence type="ECO:0000256" key="4">
    <source>
        <dbReference type="ARBA" id="ARBA00022859"/>
    </source>
</evidence>
<evidence type="ECO:0000313" key="7">
    <source>
        <dbReference type="Ensembl" id="ENSSFAP00005045535.1"/>
    </source>
</evidence>
<organism evidence="7 8">
    <name type="scientific">Salarias fasciatus</name>
    <name type="common">Jewelled blenny</name>
    <name type="synonym">Blennius fasciatus</name>
    <dbReference type="NCBI Taxonomy" id="181472"/>
    <lineage>
        <taxon>Eukaryota</taxon>
        <taxon>Metazoa</taxon>
        <taxon>Chordata</taxon>
        <taxon>Craniata</taxon>
        <taxon>Vertebrata</taxon>
        <taxon>Euteleostomi</taxon>
        <taxon>Actinopterygii</taxon>
        <taxon>Neopterygii</taxon>
        <taxon>Teleostei</taxon>
        <taxon>Neoteleostei</taxon>
        <taxon>Acanthomorphata</taxon>
        <taxon>Ovalentaria</taxon>
        <taxon>Blenniimorphae</taxon>
        <taxon>Blenniiformes</taxon>
        <taxon>Blennioidei</taxon>
        <taxon>Blenniidae</taxon>
        <taxon>Salariinae</taxon>
        <taxon>Salarias</taxon>
    </lineage>
</organism>
<keyword evidence="6" id="KW-0812">Transmembrane</keyword>
<dbReference type="Pfam" id="PF11628">
    <property type="entry name" value="TCR_zetazeta"/>
    <property type="match status" value="1"/>
</dbReference>
<name>A0A672IXQ0_SALFA</name>
<evidence type="ECO:0000256" key="6">
    <source>
        <dbReference type="SAM" id="Phobius"/>
    </source>
</evidence>
<dbReference type="Proteomes" id="UP000472267">
    <property type="component" value="Chromosome 16"/>
</dbReference>
<proteinExistence type="predicted"/>
<evidence type="ECO:0000256" key="5">
    <source>
        <dbReference type="ARBA" id="ARBA00023170"/>
    </source>
</evidence>
<keyword evidence="3" id="KW-0597">Phosphoprotein</keyword>
<dbReference type="GO" id="GO:0098797">
    <property type="term" value="C:plasma membrane protein complex"/>
    <property type="evidence" value="ECO:0007669"/>
    <property type="project" value="UniProtKB-ARBA"/>
</dbReference>
<evidence type="ECO:0000256" key="1">
    <source>
        <dbReference type="ARBA" id="ARBA00004251"/>
    </source>
</evidence>
<accession>A0A672IXQ0</accession>
<evidence type="ECO:0000256" key="3">
    <source>
        <dbReference type="ARBA" id="ARBA00022553"/>
    </source>
</evidence>
<keyword evidence="6" id="KW-1133">Transmembrane helix</keyword>
<reference evidence="7" key="3">
    <citation type="submission" date="2025-09" db="UniProtKB">
        <authorList>
            <consortium name="Ensembl"/>
        </authorList>
    </citation>
    <scope>IDENTIFICATION</scope>
</reference>
<keyword evidence="6" id="KW-0472">Membrane</keyword>
<feature type="transmembrane region" description="Helical" evidence="6">
    <location>
        <begin position="12"/>
        <end position="34"/>
    </location>
</feature>
<dbReference type="GO" id="GO:0002376">
    <property type="term" value="P:immune system process"/>
    <property type="evidence" value="ECO:0007669"/>
    <property type="project" value="UniProtKB-KW"/>
</dbReference>
<reference evidence="7" key="1">
    <citation type="submission" date="2019-06" db="EMBL/GenBank/DDBJ databases">
        <authorList>
            <consortium name="Wellcome Sanger Institute Data Sharing"/>
        </authorList>
    </citation>
    <scope>NUCLEOTIDE SEQUENCE [LARGE SCALE GENOMIC DNA]</scope>
</reference>
<sequence length="74" mass="8691">MILKDQILENHTLVCYSLDAFLLLYCVVFTVFFFREKVSRTPGIFDQSEEPLRPKDSDPYQVLQPTKPKVRVQV</sequence>
<keyword evidence="8" id="KW-1185">Reference proteome</keyword>
<evidence type="ECO:0000313" key="8">
    <source>
        <dbReference type="Proteomes" id="UP000472267"/>
    </source>
</evidence>
<dbReference type="Ensembl" id="ENSSFAT00005047112.1">
    <property type="protein sequence ID" value="ENSSFAP00005045535.1"/>
    <property type="gene ID" value="ENSSFAG00005022282.1"/>
</dbReference>
<dbReference type="AlphaFoldDB" id="A0A672IXQ0"/>
<reference evidence="7" key="2">
    <citation type="submission" date="2025-08" db="UniProtKB">
        <authorList>
            <consortium name="Ensembl"/>
        </authorList>
    </citation>
    <scope>IDENTIFICATION</scope>
</reference>